<evidence type="ECO:0008006" key="4">
    <source>
        <dbReference type="Google" id="ProtNLM"/>
    </source>
</evidence>
<keyword evidence="1" id="KW-0812">Transmembrane</keyword>
<dbReference type="Proteomes" id="UP000703661">
    <property type="component" value="Unassembled WGS sequence"/>
</dbReference>
<dbReference type="InterPro" id="IPR013901">
    <property type="entry name" value="Anthrone_oxy"/>
</dbReference>
<dbReference type="AlphaFoldDB" id="A0A9P6SZ61"/>
<proteinExistence type="predicted"/>
<protein>
    <recommendedName>
        <fullName evidence="4">DUF1772-domain-containing protein</fullName>
    </recommendedName>
</protein>
<keyword evidence="1" id="KW-1133">Transmembrane helix</keyword>
<evidence type="ECO:0000256" key="1">
    <source>
        <dbReference type="SAM" id="Phobius"/>
    </source>
</evidence>
<gene>
    <name evidence="2" type="ORF">BGZ80_011411</name>
</gene>
<feature type="transmembrane region" description="Helical" evidence="1">
    <location>
        <begin position="100"/>
        <end position="118"/>
    </location>
</feature>
<keyword evidence="1" id="KW-0472">Membrane</keyword>
<dbReference type="PANTHER" id="PTHR36535">
    <property type="entry name" value="YALI0E30327P"/>
    <property type="match status" value="1"/>
</dbReference>
<reference evidence="2" key="1">
    <citation type="journal article" date="2020" name="Fungal Divers.">
        <title>Resolving the Mortierellaceae phylogeny through synthesis of multi-gene phylogenetics and phylogenomics.</title>
        <authorList>
            <person name="Vandepol N."/>
            <person name="Liber J."/>
            <person name="Desiro A."/>
            <person name="Na H."/>
            <person name="Kennedy M."/>
            <person name="Barry K."/>
            <person name="Grigoriev I.V."/>
            <person name="Miller A.N."/>
            <person name="O'Donnell K."/>
            <person name="Stajich J.E."/>
            <person name="Bonito G."/>
        </authorList>
    </citation>
    <scope>NUCLEOTIDE SEQUENCE</scope>
    <source>
        <strain evidence="2">NRRL 2769</strain>
    </source>
</reference>
<evidence type="ECO:0000313" key="3">
    <source>
        <dbReference type="Proteomes" id="UP000703661"/>
    </source>
</evidence>
<dbReference type="EMBL" id="JAAAID010000914">
    <property type="protein sequence ID" value="KAG0012935.1"/>
    <property type="molecule type" value="Genomic_DNA"/>
</dbReference>
<comment type="caution">
    <text evidence="2">The sequence shown here is derived from an EMBL/GenBank/DDBJ whole genome shotgun (WGS) entry which is preliminary data.</text>
</comment>
<dbReference type="Pfam" id="PF08592">
    <property type="entry name" value="Anthrone_oxy"/>
    <property type="match status" value="1"/>
</dbReference>
<accession>A0A9P6SZ61</accession>
<keyword evidence="3" id="KW-1185">Reference proteome</keyword>
<evidence type="ECO:0000313" key="2">
    <source>
        <dbReference type="EMBL" id="KAG0012935.1"/>
    </source>
</evidence>
<sequence>MPALRKISNENALPVWAHSYNIGKKLQVGFIMTSLVTGVSVYSRTENPYYLAGSLIMTSIIPYTLAFIMPVNNTLLSILDGKKSDGNIERLLTKWDQLHFGRTLMGVAAFGLVLYGELS</sequence>
<organism evidence="2 3">
    <name type="scientific">Entomortierella chlamydospora</name>
    <dbReference type="NCBI Taxonomy" id="101097"/>
    <lineage>
        <taxon>Eukaryota</taxon>
        <taxon>Fungi</taxon>
        <taxon>Fungi incertae sedis</taxon>
        <taxon>Mucoromycota</taxon>
        <taxon>Mortierellomycotina</taxon>
        <taxon>Mortierellomycetes</taxon>
        <taxon>Mortierellales</taxon>
        <taxon>Mortierellaceae</taxon>
        <taxon>Entomortierella</taxon>
    </lineage>
</organism>
<name>A0A9P6SZ61_9FUNG</name>
<dbReference type="PANTHER" id="PTHR36535:SF1">
    <property type="entry name" value="DUF1772 DOMAIN-CONTAINING PROTEIN"/>
    <property type="match status" value="1"/>
</dbReference>
<feature type="transmembrane region" description="Helical" evidence="1">
    <location>
        <begin position="49"/>
        <end position="79"/>
    </location>
</feature>